<sequence length="46" mass="5286">MNPLLPKFSCRPRKDAAISNQRYVLVSNSYVCKHMRIRHIGGENQG</sequence>
<protein>
    <submittedName>
        <fullName evidence="1">Uncharacterized protein</fullName>
    </submittedName>
</protein>
<name>A0A0A9HCT5_ARUDO</name>
<reference evidence="1" key="1">
    <citation type="submission" date="2014-09" db="EMBL/GenBank/DDBJ databases">
        <authorList>
            <person name="Magalhaes I.L.F."/>
            <person name="Oliveira U."/>
            <person name="Santos F.R."/>
            <person name="Vidigal T.H.D.A."/>
            <person name="Brescovit A.D."/>
            <person name="Santos A.J."/>
        </authorList>
    </citation>
    <scope>NUCLEOTIDE SEQUENCE</scope>
    <source>
        <tissue evidence="1">Shoot tissue taken approximately 20 cm above the soil surface</tissue>
    </source>
</reference>
<evidence type="ECO:0000313" key="1">
    <source>
        <dbReference type="EMBL" id="JAE32641.1"/>
    </source>
</evidence>
<dbReference type="AlphaFoldDB" id="A0A0A9HCT5"/>
<dbReference type="EMBL" id="GBRH01165255">
    <property type="protein sequence ID" value="JAE32641.1"/>
    <property type="molecule type" value="Transcribed_RNA"/>
</dbReference>
<proteinExistence type="predicted"/>
<accession>A0A0A9HCT5</accession>
<reference evidence="1" key="2">
    <citation type="journal article" date="2015" name="Data Brief">
        <title>Shoot transcriptome of the giant reed, Arundo donax.</title>
        <authorList>
            <person name="Barrero R.A."/>
            <person name="Guerrero F.D."/>
            <person name="Moolhuijzen P."/>
            <person name="Goolsby J.A."/>
            <person name="Tidwell J."/>
            <person name="Bellgard S.E."/>
            <person name="Bellgard M.I."/>
        </authorList>
    </citation>
    <scope>NUCLEOTIDE SEQUENCE</scope>
    <source>
        <tissue evidence="1">Shoot tissue taken approximately 20 cm above the soil surface</tissue>
    </source>
</reference>
<organism evidence="1">
    <name type="scientific">Arundo donax</name>
    <name type="common">Giant reed</name>
    <name type="synonym">Donax arundinaceus</name>
    <dbReference type="NCBI Taxonomy" id="35708"/>
    <lineage>
        <taxon>Eukaryota</taxon>
        <taxon>Viridiplantae</taxon>
        <taxon>Streptophyta</taxon>
        <taxon>Embryophyta</taxon>
        <taxon>Tracheophyta</taxon>
        <taxon>Spermatophyta</taxon>
        <taxon>Magnoliopsida</taxon>
        <taxon>Liliopsida</taxon>
        <taxon>Poales</taxon>
        <taxon>Poaceae</taxon>
        <taxon>PACMAD clade</taxon>
        <taxon>Arundinoideae</taxon>
        <taxon>Arundineae</taxon>
        <taxon>Arundo</taxon>
    </lineage>
</organism>